<reference evidence="2" key="1">
    <citation type="journal article" date="2019" name="Int. J. Syst. Evol. Microbiol.">
        <title>The Global Catalogue of Microorganisms (GCM) 10K type strain sequencing project: providing services to taxonomists for standard genome sequencing and annotation.</title>
        <authorList>
            <consortium name="The Broad Institute Genomics Platform"/>
            <consortium name="The Broad Institute Genome Sequencing Center for Infectious Disease"/>
            <person name="Wu L."/>
            <person name="Ma J."/>
        </authorList>
    </citation>
    <scope>NUCLEOTIDE SEQUENCE [LARGE SCALE GENOMIC DNA]</scope>
    <source>
        <strain evidence="2">JCM 12393</strain>
    </source>
</reference>
<dbReference type="RefSeq" id="WP_344342679.1">
    <property type="nucleotide sequence ID" value="NZ_BAAAKJ010000340.1"/>
</dbReference>
<comment type="caution">
    <text evidence="1">The sequence shown here is derived from an EMBL/GenBank/DDBJ whole genome shotgun (WGS) entry which is preliminary data.</text>
</comment>
<proteinExistence type="predicted"/>
<dbReference type="Proteomes" id="UP001499863">
    <property type="component" value="Unassembled WGS sequence"/>
</dbReference>
<keyword evidence="2" id="KW-1185">Reference proteome</keyword>
<protein>
    <recommendedName>
        <fullName evidence="3">ATP/GTP-binding protein</fullName>
    </recommendedName>
</protein>
<evidence type="ECO:0000313" key="1">
    <source>
        <dbReference type="EMBL" id="GAA1408345.1"/>
    </source>
</evidence>
<dbReference type="EMBL" id="BAAAKJ010000340">
    <property type="protein sequence ID" value="GAA1408345.1"/>
    <property type="molecule type" value="Genomic_DNA"/>
</dbReference>
<accession>A0ABP4J6Z4</accession>
<organism evidence="1 2">
    <name type="scientific">Kitasatospora putterlickiae</name>
    <dbReference type="NCBI Taxonomy" id="221725"/>
    <lineage>
        <taxon>Bacteria</taxon>
        <taxon>Bacillati</taxon>
        <taxon>Actinomycetota</taxon>
        <taxon>Actinomycetes</taxon>
        <taxon>Kitasatosporales</taxon>
        <taxon>Streptomycetaceae</taxon>
        <taxon>Kitasatospora</taxon>
    </lineage>
</organism>
<sequence length="351" mass="38268">MTVPTLTLTLLGASGSGKTAYLHGMYNRLSMGVQGYYLYTTDPDLDLDLAEDWARLRRTGAMPKATSERPISYEFVFRRGMRDLMTIDCVDFRGNAALDRRGAADDVALLEDRLMRSDSIVLALDSEHVAEWIKAGAPGNLDRDDDPMEISRFSRAISRVFSTRLADGDPVPGVTVLLTKADLLAERTGLRASEALQTAGRNLPKLVPVLAGDEAEGVTVALCAVQLGDFGAAGEATVDASRIAPKNLHLPIIFSLRHYLSEGIVRNRQEMGRLAESIDASRGELAALSQGLFGGLFKGAQKNSARQEIDRLLGNSSATSDDLRRAQERCRELDEELRGVAVFRDGRLLTD</sequence>
<gene>
    <name evidence="1" type="ORF">GCM10009639_57930</name>
</gene>
<name>A0ABP4J6Z4_9ACTN</name>
<evidence type="ECO:0000313" key="2">
    <source>
        <dbReference type="Proteomes" id="UP001499863"/>
    </source>
</evidence>
<evidence type="ECO:0008006" key="3">
    <source>
        <dbReference type="Google" id="ProtNLM"/>
    </source>
</evidence>